<dbReference type="AlphaFoldDB" id="A0A1I5GXR4"/>
<keyword evidence="2" id="KW-1185">Reference proteome</keyword>
<dbReference type="RefSeq" id="WP_092842380.1">
    <property type="nucleotide sequence ID" value="NZ_FOVP01000043.1"/>
</dbReference>
<evidence type="ECO:0000313" key="2">
    <source>
        <dbReference type="Proteomes" id="UP000198599"/>
    </source>
</evidence>
<evidence type="ECO:0000313" key="1">
    <source>
        <dbReference type="EMBL" id="SFO40749.1"/>
    </source>
</evidence>
<reference evidence="2" key="1">
    <citation type="submission" date="2016-10" db="EMBL/GenBank/DDBJ databases">
        <authorList>
            <person name="Varghese N."/>
            <person name="Submissions S."/>
        </authorList>
    </citation>
    <scope>NUCLEOTIDE SEQUENCE [LARGE SCALE GENOMIC DNA]</scope>
    <source>
        <strain evidence="2">DSM 28463</strain>
    </source>
</reference>
<protein>
    <submittedName>
        <fullName evidence="1">Uncharacterized protein</fullName>
    </submittedName>
</protein>
<dbReference type="STRING" id="1005928.SAMN04487859_1436"/>
<name>A0A1I5GXR4_9RHOB</name>
<dbReference type="OrthoDB" id="5197177at2"/>
<dbReference type="EMBL" id="FOVP01000043">
    <property type="protein sequence ID" value="SFO40749.1"/>
    <property type="molecule type" value="Genomic_DNA"/>
</dbReference>
<organism evidence="1 2">
    <name type="scientific">Roseovarius lutimaris</name>
    <dbReference type="NCBI Taxonomy" id="1005928"/>
    <lineage>
        <taxon>Bacteria</taxon>
        <taxon>Pseudomonadati</taxon>
        <taxon>Pseudomonadota</taxon>
        <taxon>Alphaproteobacteria</taxon>
        <taxon>Rhodobacterales</taxon>
        <taxon>Roseobacteraceae</taxon>
        <taxon>Roseovarius</taxon>
    </lineage>
</organism>
<gene>
    <name evidence="1" type="ORF">SAMN04487859_1436</name>
</gene>
<accession>A0A1I5GXR4</accession>
<sequence length="105" mass="12028">MGLFWGVLTPLVIAAVTAWLTTQSQLRKLREERKFDYSVETAIIHLLESPDYKKRSLKKIKRHLRGFPDDDTLRQALVRAGAVAFGGEGDDEMWGLLSRNREDVK</sequence>
<proteinExistence type="predicted"/>
<dbReference type="Proteomes" id="UP000198599">
    <property type="component" value="Unassembled WGS sequence"/>
</dbReference>